<feature type="binding site" evidence="9">
    <location>
        <begin position="233"/>
        <end position="234"/>
    </location>
    <ligand>
        <name>substrate</name>
    </ligand>
</feature>
<dbReference type="UniPathway" id="UPA00034">
    <property type="reaction ID" value="UER00025"/>
</dbReference>
<dbReference type="AlphaFoldDB" id="E0NA08"/>
<feature type="active site" description="Proton acceptor" evidence="9">
    <location>
        <position position="242"/>
    </location>
</feature>
<name>E0NA08_NEIM3</name>
<comment type="subunit">
    <text evidence="9">Homodimer.</text>
</comment>
<keyword evidence="4 9" id="KW-0963">Cytoplasm</keyword>
<comment type="function">
    <text evidence="9">Catalyzes the stereoinversion of LL-2,6-diaminopimelate (L,L-DAP) to meso-diaminopimelate (meso-DAP), a precursor of L-lysine and an essential component of the bacterial peptidoglycan.</text>
</comment>
<comment type="catalytic activity">
    <reaction evidence="8 9">
        <text>(2S,6S)-2,6-diaminopimelate = meso-2,6-diaminopimelate</text>
        <dbReference type="Rhea" id="RHEA:15393"/>
        <dbReference type="ChEBI" id="CHEBI:57609"/>
        <dbReference type="ChEBI" id="CHEBI:57791"/>
        <dbReference type="EC" id="5.1.1.7"/>
    </reaction>
</comment>
<dbReference type="PROSITE" id="PS01326">
    <property type="entry name" value="DAP_EPIMERASE"/>
    <property type="match status" value="1"/>
</dbReference>
<dbReference type="EMBL" id="AEEF01000066">
    <property type="protein sequence ID" value="EFM04164.1"/>
    <property type="molecule type" value="Genomic_DNA"/>
</dbReference>
<dbReference type="PANTHER" id="PTHR31689:SF0">
    <property type="entry name" value="DIAMINOPIMELATE EPIMERASE"/>
    <property type="match status" value="1"/>
</dbReference>
<evidence type="ECO:0000256" key="7">
    <source>
        <dbReference type="ARBA" id="ARBA00023235"/>
    </source>
</evidence>
<feature type="binding site" evidence="9">
    <location>
        <position position="32"/>
    </location>
    <ligand>
        <name>substrate</name>
    </ligand>
</feature>
<dbReference type="InterPro" id="IPR001653">
    <property type="entry name" value="DAP_epimerase_DapF"/>
</dbReference>
<dbReference type="GO" id="GO:0005829">
    <property type="term" value="C:cytosol"/>
    <property type="evidence" value="ECO:0007669"/>
    <property type="project" value="TreeGrafter"/>
</dbReference>
<evidence type="ECO:0000256" key="3">
    <source>
        <dbReference type="ARBA" id="ARBA00013080"/>
    </source>
</evidence>
<dbReference type="HAMAP" id="MF_00197">
    <property type="entry name" value="DAP_epimerase"/>
    <property type="match status" value="1"/>
</dbReference>
<feature type="binding site" evidence="9">
    <location>
        <position position="215"/>
    </location>
    <ligand>
        <name>substrate</name>
    </ligand>
</feature>
<comment type="similarity">
    <text evidence="2 9">Belongs to the diaminopimelate epimerase family.</text>
</comment>
<protein>
    <recommendedName>
        <fullName evidence="3 9">Diaminopimelate epimerase</fullName>
        <shortName evidence="9">DAP epimerase</shortName>
        <ecNumber evidence="3 9">5.1.1.7</ecNumber>
    </recommendedName>
    <alternativeName>
        <fullName evidence="9">PLP-independent amino acid racemase</fullName>
    </alternativeName>
</protein>
<dbReference type="Gene3D" id="3.10.310.10">
    <property type="entry name" value="Diaminopimelate Epimerase, Chain A, domain 1"/>
    <property type="match status" value="2"/>
</dbReference>
<feature type="binding site" evidence="9">
    <location>
        <position position="65"/>
    </location>
    <ligand>
        <name>substrate</name>
    </ligand>
</feature>
<feature type="site" description="Could be important to modulate the pK values of the two catalytic cysteine residues" evidence="9">
    <location>
        <position position="233"/>
    </location>
</feature>
<organism evidence="11 12">
    <name type="scientific">Neisseria meningitidis serogroup B (strain ATCC 13091 / M2091)</name>
    <dbReference type="NCBI Taxonomy" id="862513"/>
    <lineage>
        <taxon>Bacteria</taxon>
        <taxon>Pseudomonadati</taxon>
        <taxon>Pseudomonadota</taxon>
        <taxon>Betaproteobacteria</taxon>
        <taxon>Neisseriales</taxon>
        <taxon>Neisseriaceae</taxon>
        <taxon>Neisseria</taxon>
    </lineage>
</organism>
<feature type="binding site" evidence="9">
    <location>
        <begin position="243"/>
        <end position="244"/>
    </location>
    <ligand>
        <name>substrate</name>
    </ligand>
</feature>
<sequence length="301" mass="32372">MRGISDSEATDDTGFRNNMNTLKFTKMHGLGNDFMVIDAVSQDFTPEDAPIAAWADRFRGVGFDQLLVVGRSETEGVDFRYRIFNADGSEVGQCGNGARCFARFVADKGLTDKKEICVETANGVIFPKLSDNGMVTVNMGKPKFMPSEIPFVPESGEGDDACIYGVHLESGIQPVSCVNMGNPHAVIVVDDVECAPVRETGSLIEPHRQFPERVNVGFMQVVGRTAIRLRVFERGVGETQACGTGACAAVVAGIRLGLLDEGKTVEVILPGGTLYIEWACGGDVRMTGPAETVFEGELAYS</sequence>
<evidence type="ECO:0000313" key="11">
    <source>
        <dbReference type="EMBL" id="EFM04164.1"/>
    </source>
</evidence>
<dbReference type="GO" id="GO:0009089">
    <property type="term" value="P:lysine biosynthetic process via diaminopimelate"/>
    <property type="evidence" value="ECO:0007669"/>
    <property type="project" value="UniProtKB-UniRule"/>
</dbReference>
<evidence type="ECO:0000256" key="10">
    <source>
        <dbReference type="PROSITE-ProRule" id="PRU10125"/>
    </source>
</evidence>
<dbReference type="GO" id="GO:0008837">
    <property type="term" value="F:diaminopimelate epimerase activity"/>
    <property type="evidence" value="ECO:0007669"/>
    <property type="project" value="UniProtKB-UniRule"/>
</dbReference>
<evidence type="ECO:0000256" key="8">
    <source>
        <dbReference type="ARBA" id="ARBA00051712"/>
    </source>
</evidence>
<dbReference type="EC" id="5.1.1.7" evidence="3 9"/>
<keyword evidence="5 9" id="KW-0028">Amino-acid biosynthesis</keyword>
<feature type="binding site" evidence="9">
    <location>
        <position position="182"/>
    </location>
    <ligand>
        <name>substrate</name>
    </ligand>
</feature>
<evidence type="ECO:0000256" key="9">
    <source>
        <dbReference type="HAMAP-Rule" id="MF_00197"/>
    </source>
</evidence>
<comment type="subcellular location">
    <subcellularLocation>
        <location evidence="9">Cytoplasm</location>
    </subcellularLocation>
</comment>
<dbReference type="Proteomes" id="UP000005526">
    <property type="component" value="Unassembled WGS sequence"/>
</dbReference>
<comment type="caution">
    <text evidence="11">The sequence shown here is derived from an EMBL/GenBank/DDBJ whole genome shotgun (WGS) entry which is preliminary data.</text>
</comment>
<dbReference type="InterPro" id="IPR018510">
    <property type="entry name" value="DAP_epimerase_AS"/>
</dbReference>
<accession>E0NA08</accession>
<feature type="active site" description="Proton donor" evidence="9">
    <location>
        <position position="94"/>
    </location>
</feature>
<dbReference type="Pfam" id="PF01678">
    <property type="entry name" value="DAP_epimerase"/>
    <property type="match status" value="2"/>
</dbReference>
<feature type="binding site" evidence="9">
    <location>
        <position position="85"/>
    </location>
    <ligand>
        <name>substrate</name>
    </ligand>
</feature>
<evidence type="ECO:0000256" key="4">
    <source>
        <dbReference type="ARBA" id="ARBA00022490"/>
    </source>
</evidence>
<evidence type="ECO:0000256" key="5">
    <source>
        <dbReference type="ARBA" id="ARBA00022605"/>
    </source>
</evidence>
<feature type="active site" evidence="10">
    <location>
        <position position="94"/>
    </location>
</feature>
<dbReference type="NCBIfam" id="TIGR00652">
    <property type="entry name" value="DapF"/>
    <property type="match status" value="1"/>
</dbReference>
<feature type="site" description="Could be important to modulate the pK values of the two catalytic cysteine residues" evidence="9">
    <location>
        <position position="184"/>
    </location>
</feature>
<keyword evidence="6 9" id="KW-0457">Lysine biosynthesis</keyword>
<evidence type="ECO:0000256" key="2">
    <source>
        <dbReference type="ARBA" id="ARBA00010219"/>
    </source>
</evidence>
<keyword evidence="7 9" id="KW-0413">Isomerase</keyword>
<comment type="pathway">
    <text evidence="1 9">Amino-acid biosynthesis; L-lysine biosynthesis via DAP pathway; DL-2,6-diaminopimelate from LL-2,6-diaminopimelate: step 1/1.</text>
</comment>
<dbReference type="FunFam" id="3.10.310.10:FF:000001">
    <property type="entry name" value="Diaminopimelate epimerase"/>
    <property type="match status" value="1"/>
</dbReference>
<evidence type="ECO:0000313" key="12">
    <source>
        <dbReference type="Proteomes" id="UP000005526"/>
    </source>
</evidence>
<reference evidence="11 12" key="1">
    <citation type="submission" date="2010-07" db="EMBL/GenBank/DDBJ databases">
        <authorList>
            <person name="Muzny D."/>
            <person name="Qin X."/>
            <person name="Deng J."/>
            <person name="Jiang H."/>
            <person name="Liu Y."/>
            <person name="Qu J."/>
            <person name="Song X.-Z."/>
            <person name="Zhang L."/>
            <person name="Thornton R."/>
            <person name="Coyle M."/>
            <person name="Francisco L."/>
            <person name="Jackson L."/>
            <person name="Javaid M."/>
            <person name="Korchina V."/>
            <person name="Kovar C."/>
            <person name="Mata R."/>
            <person name="Mathew T."/>
            <person name="Ngo R."/>
            <person name="Nguyen L."/>
            <person name="Nguyen N."/>
            <person name="Okwuonu G."/>
            <person name="Ongeri F."/>
            <person name="Pham C."/>
            <person name="Simmons D."/>
            <person name="Wilczek-Boney K."/>
            <person name="Hale W."/>
            <person name="Jakkamsetti A."/>
            <person name="Pham P."/>
            <person name="Ruth R."/>
            <person name="San Lucas F."/>
            <person name="Warren J."/>
            <person name="Zhang J."/>
            <person name="Zhao Z."/>
            <person name="Zhou C."/>
            <person name="Zhu D."/>
            <person name="Lee S."/>
            <person name="Bess C."/>
            <person name="Blankenburg K."/>
            <person name="Forbes L."/>
            <person name="Fu Q."/>
            <person name="Gubbala S."/>
            <person name="Hirani K."/>
            <person name="Jayaseelan J.C."/>
            <person name="Lara F."/>
            <person name="Munidasa M."/>
            <person name="Palculict T."/>
            <person name="Patil S."/>
            <person name="Pu L.-L."/>
            <person name="Saada N."/>
            <person name="Tang L."/>
            <person name="Weissenberger G."/>
            <person name="Zhu Y."/>
            <person name="Hemphill L."/>
            <person name="Shang Y."/>
            <person name="Youmans B."/>
            <person name="Ayvaz T."/>
            <person name="Ross M."/>
            <person name="Santibanez J."/>
            <person name="Aqrawi P."/>
            <person name="Gross S."/>
            <person name="Joshi V."/>
            <person name="Fowler G."/>
            <person name="Nazareth L."/>
            <person name="Reid J."/>
            <person name="Worley K."/>
            <person name="Petrosino J."/>
            <person name="Highlander S."/>
            <person name="Gibbs R."/>
        </authorList>
    </citation>
    <scope>NUCLEOTIDE SEQUENCE [LARGE SCALE GENOMIC DNA]</scope>
    <source>
        <strain evidence="11 12">ATCC 13091</strain>
    </source>
</reference>
<dbReference type="SUPFAM" id="SSF54506">
    <property type="entry name" value="Diaminopimelate epimerase-like"/>
    <property type="match status" value="1"/>
</dbReference>
<feature type="binding site" evidence="9">
    <location>
        <begin position="95"/>
        <end position="96"/>
    </location>
    <ligand>
        <name>substrate</name>
    </ligand>
</feature>
<evidence type="ECO:0000256" key="6">
    <source>
        <dbReference type="ARBA" id="ARBA00023154"/>
    </source>
</evidence>
<dbReference type="PANTHER" id="PTHR31689">
    <property type="entry name" value="DIAMINOPIMELATE EPIMERASE, CHLOROPLASTIC"/>
    <property type="match status" value="1"/>
</dbReference>
<evidence type="ECO:0000256" key="1">
    <source>
        <dbReference type="ARBA" id="ARBA00005196"/>
    </source>
</evidence>
<dbReference type="HOGENOM" id="CLU_053306_1_1_4"/>
<dbReference type="FunFam" id="3.10.310.10:FF:000004">
    <property type="entry name" value="Diaminopimelate epimerase"/>
    <property type="match status" value="1"/>
</dbReference>
<proteinExistence type="inferred from homology"/>
<gene>
    <name evidence="9 11" type="primary">dapF</name>
    <name evidence="11" type="ORF">HMPREF0602_1338</name>
</gene>